<dbReference type="PROSITE" id="PS51006">
    <property type="entry name" value="PABS_2"/>
    <property type="match status" value="1"/>
</dbReference>
<dbReference type="Gene3D" id="3.40.50.150">
    <property type="entry name" value="Vaccinia Virus protein VP39"/>
    <property type="match status" value="1"/>
</dbReference>
<sequence length="536" mass="59719">MNRCNCVNTDSEALILLANLRCEYLNNHFSIRFLYLYVFITGASVMAIEIAASRFLAPYFGTSMIVWANIIGLILLSLSLGYWVGGKWADRWPSGKLLMMLSLLSGVLVSLLPLWGSFIFQFLTNGIMNTPVWIIFCSFFAVLIVFAPPVFLLAMVSPFAIRLVSDQSKDIGRVAGNLYACSTLGSLLGTFGTAMITIPLLGARESIYIWSAALIVISGWGLRHTKQRWLVLLLLVPVLSYFFINDNVSTSANEKVLWSKDTFYQFVRVVEASNGDISLVYNEGGGVQSIRRAKPGLHTGDYYNDYLVLPYLTNSPDQLLVLGSAGGTIPRLLAEYVKPQFPNMNVTGVELDPEVIALSYQFMGLKPEDAQIVNQDARVFISNTNRKYDIIVVDCYSQQIYIPAHLSTVQFFDTLRLHLNPDGLTALNVNVTTPDSPLLLAMAKTVKQVFPNTYIVKSSGQYNYMIIGSIRPLQTDNLNQIHLNSPIHPLLEQWQKGLKEVNDEELLANAQVLTDNHAPTEMLTDSMIFGSIPDRP</sequence>
<feature type="transmembrane region" description="Helical" evidence="5">
    <location>
        <begin position="132"/>
        <end position="156"/>
    </location>
</feature>
<feature type="domain" description="PABS" evidence="6">
    <location>
        <begin position="240"/>
        <end position="477"/>
    </location>
</feature>
<dbReference type="PANTHER" id="PTHR43317">
    <property type="entry name" value="THERMOSPERMINE SYNTHASE ACAULIS5"/>
    <property type="match status" value="1"/>
</dbReference>
<feature type="transmembrane region" description="Helical" evidence="5">
    <location>
        <begin position="64"/>
        <end position="85"/>
    </location>
</feature>
<gene>
    <name evidence="7" type="ORF">PBLR_12093</name>
</gene>
<feature type="transmembrane region" description="Helical" evidence="5">
    <location>
        <begin position="229"/>
        <end position="244"/>
    </location>
</feature>
<dbReference type="CDD" id="cd02440">
    <property type="entry name" value="AdoMet_MTases"/>
    <property type="match status" value="1"/>
</dbReference>
<protein>
    <submittedName>
        <fullName evidence="7">Predicted spermidine synthase with an N-terminal membrane domain</fullName>
    </submittedName>
</protein>
<proteinExistence type="inferred from homology"/>
<evidence type="ECO:0000259" key="6">
    <source>
        <dbReference type="PROSITE" id="PS51006"/>
    </source>
</evidence>
<evidence type="ECO:0000256" key="1">
    <source>
        <dbReference type="ARBA" id="ARBA00007867"/>
    </source>
</evidence>
<feature type="transmembrane region" description="Helical" evidence="5">
    <location>
        <begin position="97"/>
        <end position="120"/>
    </location>
</feature>
<keyword evidence="5" id="KW-1133">Transmembrane helix</keyword>
<dbReference type="GO" id="GO:0006596">
    <property type="term" value="P:polyamine biosynthetic process"/>
    <property type="evidence" value="ECO:0007669"/>
    <property type="project" value="UniProtKB-UniRule"/>
</dbReference>
<keyword evidence="3 4" id="KW-0620">Polyamine biosynthesis</keyword>
<name>A0A383RAK6_PAEAL</name>
<keyword evidence="2 4" id="KW-0808">Transferase</keyword>
<evidence type="ECO:0000256" key="5">
    <source>
        <dbReference type="SAM" id="Phobius"/>
    </source>
</evidence>
<keyword evidence="5" id="KW-0812">Transmembrane</keyword>
<organism evidence="7 8">
    <name type="scientific">Paenibacillus alvei</name>
    <name type="common">Bacillus alvei</name>
    <dbReference type="NCBI Taxonomy" id="44250"/>
    <lineage>
        <taxon>Bacteria</taxon>
        <taxon>Bacillati</taxon>
        <taxon>Bacillota</taxon>
        <taxon>Bacilli</taxon>
        <taxon>Bacillales</taxon>
        <taxon>Paenibacillaceae</taxon>
        <taxon>Paenibacillus</taxon>
    </lineage>
</organism>
<dbReference type="SUPFAM" id="SSF53335">
    <property type="entry name" value="S-adenosyl-L-methionine-dependent methyltransferases"/>
    <property type="match status" value="1"/>
</dbReference>
<dbReference type="InterPro" id="IPR029063">
    <property type="entry name" value="SAM-dependent_MTases_sf"/>
</dbReference>
<comment type="similarity">
    <text evidence="1">Belongs to the spermidine/spermine synthase family.</text>
</comment>
<accession>A0A383RAK6</accession>
<dbReference type="NCBIfam" id="NF037959">
    <property type="entry name" value="MFS_SpdSyn"/>
    <property type="match status" value="1"/>
</dbReference>
<dbReference type="PANTHER" id="PTHR43317:SF1">
    <property type="entry name" value="THERMOSPERMINE SYNTHASE ACAULIS5"/>
    <property type="match status" value="1"/>
</dbReference>
<dbReference type="Proteomes" id="UP000304148">
    <property type="component" value="Chromosome"/>
</dbReference>
<reference evidence="8" key="1">
    <citation type="submission" date="2018-08" db="EMBL/GenBank/DDBJ databases">
        <authorList>
            <person name="Chevrot R."/>
        </authorList>
    </citation>
    <scope>NUCLEOTIDE SEQUENCE [LARGE SCALE GENOMIC DNA]</scope>
</reference>
<evidence type="ECO:0000313" key="8">
    <source>
        <dbReference type="Proteomes" id="UP000304148"/>
    </source>
</evidence>
<evidence type="ECO:0000256" key="4">
    <source>
        <dbReference type="PROSITE-ProRule" id="PRU00354"/>
    </source>
</evidence>
<evidence type="ECO:0000256" key="3">
    <source>
        <dbReference type="ARBA" id="ARBA00023115"/>
    </source>
</evidence>
<keyword evidence="5" id="KW-0472">Membrane</keyword>
<feature type="active site" description="Proton acceptor" evidence="4">
    <location>
        <position position="394"/>
    </location>
</feature>
<evidence type="ECO:0000256" key="2">
    <source>
        <dbReference type="ARBA" id="ARBA00022679"/>
    </source>
</evidence>
<dbReference type="AlphaFoldDB" id="A0A383RAK6"/>
<evidence type="ECO:0000313" key="7">
    <source>
        <dbReference type="EMBL" id="SYX83671.1"/>
    </source>
</evidence>
<feature type="transmembrane region" description="Helical" evidence="5">
    <location>
        <begin position="207"/>
        <end position="222"/>
    </location>
</feature>
<dbReference type="Pfam" id="PF01564">
    <property type="entry name" value="Spermine_synth"/>
    <property type="match status" value="1"/>
</dbReference>
<dbReference type="EMBL" id="LS992241">
    <property type="protein sequence ID" value="SYX83671.1"/>
    <property type="molecule type" value="Genomic_DNA"/>
</dbReference>
<feature type="transmembrane region" description="Helical" evidence="5">
    <location>
        <begin position="33"/>
        <end position="52"/>
    </location>
</feature>
<dbReference type="InterPro" id="IPR030374">
    <property type="entry name" value="PABS"/>
</dbReference>
<feature type="transmembrane region" description="Helical" evidence="5">
    <location>
        <begin position="177"/>
        <end position="201"/>
    </location>
</feature>
<dbReference type="GO" id="GO:0016740">
    <property type="term" value="F:transferase activity"/>
    <property type="evidence" value="ECO:0007669"/>
    <property type="project" value="UniProtKB-UniRule"/>
</dbReference>